<dbReference type="Gene3D" id="3.90.1580.10">
    <property type="entry name" value="paralog of FGE (formylglycine-generating enzyme)"/>
    <property type="match status" value="1"/>
</dbReference>
<dbReference type="SUPFAM" id="SSF56436">
    <property type="entry name" value="C-type lectin-like"/>
    <property type="match status" value="1"/>
</dbReference>
<dbReference type="SUPFAM" id="SSF141658">
    <property type="entry name" value="Bacteriophage trimeric proteins domain"/>
    <property type="match status" value="1"/>
</dbReference>
<dbReference type="RefSeq" id="WP_069857641.1">
    <property type="nucleotide sequence ID" value="NZ_BDFE01000009.1"/>
</dbReference>
<feature type="domain" description="Major tropism determinant second" evidence="1">
    <location>
        <begin position="43"/>
        <end position="151"/>
    </location>
</feature>
<comment type="caution">
    <text evidence="2">The sequence shown here is derived from an EMBL/GenBank/DDBJ whole genome shotgun (WGS) entry which is preliminary data.</text>
</comment>
<evidence type="ECO:0000313" key="3">
    <source>
        <dbReference type="Proteomes" id="UP000095200"/>
    </source>
</evidence>
<dbReference type="InterPro" id="IPR042095">
    <property type="entry name" value="SUMF_sf"/>
</dbReference>
<dbReference type="STRING" id="1592317.DPF_0851"/>
<evidence type="ECO:0000313" key="2">
    <source>
        <dbReference type="EMBL" id="GAU08148.1"/>
    </source>
</evidence>
<dbReference type="OrthoDB" id="5450743at2"/>
<reference evidence="3" key="1">
    <citation type="submission" date="2016-06" db="EMBL/GenBank/DDBJ databases">
        <title>Draft genome sequence of Desulfoplanes formicivorans strain Pf12B.</title>
        <authorList>
            <person name="Watanabe M."/>
            <person name="Kojima H."/>
            <person name="Fukui M."/>
        </authorList>
    </citation>
    <scope>NUCLEOTIDE SEQUENCE [LARGE SCALE GENOMIC DNA]</scope>
    <source>
        <strain evidence="3">Pf12B</strain>
    </source>
</reference>
<dbReference type="AlphaFoldDB" id="A0A194AFP2"/>
<proteinExistence type="predicted"/>
<organism evidence="2 3">
    <name type="scientific">Desulfoplanes formicivorans</name>
    <dbReference type="NCBI Taxonomy" id="1592317"/>
    <lineage>
        <taxon>Bacteria</taxon>
        <taxon>Pseudomonadati</taxon>
        <taxon>Thermodesulfobacteriota</taxon>
        <taxon>Desulfovibrionia</taxon>
        <taxon>Desulfovibrionales</taxon>
        <taxon>Desulfoplanaceae</taxon>
        <taxon>Desulfoplanes</taxon>
    </lineage>
</organism>
<protein>
    <recommendedName>
        <fullName evidence="1">Major tropism determinant second domain-containing protein</fullName>
    </recommendedName>
</protein>
<evidence type="ECO:0000259" key="1">
    <source>
        <dbReference type="Pfam" id="PF21916"/>
    </source>
</evidence>
<dbReference type="EMBL" id="BDFE01000009">
    <property type="protein sequence ID" value="GAU08148.1"/>
    <property type="molecule type" value="Genomic_DNA"/>
</dbReference>
<dbReference type="Pfam" id="PF21916">
    <property type="entry name" value="mtd_2nd"/>
    <property type="match status" value="1"/>
</dbReference>
<dbReference type="InterPro" id="IPR016187">
    <property type="entry name" value="CTDL_fold"/>
</dbReference>
<gene>
    <name evidence="2" type="ORF">DPF_0851</name>
</gene>
<dbReference type="Gene3D" id="2.80.20.10">
    <property type="entry name" value="Tail fiber receptor-binding protein"/>
    <property type="match status" value="1"/>
</dbReference>
<sequence>MRRQWRNEDSAETKILAETLSLAQTLRGMQGVPILTVNDDGDGVVINAETVVPMISGDAHTSFVLEEGLEIKDLDIGSLTLGQNYGVYVCDDGSKYGEAVISANTTAPDGYTATNSIKIGGFHYGRVRTYDQRFDKTATLDVQVVPNSVWDLICRPACLDPAGMAKVGGVWVDIYLNSEDGTQWPETIPQSVYGAVPLTGTEGYSYFDYAQLAANAGKRLPTYQEFLAYAYGVPAGNTGASGRVNTGSQDWMVSCANIDQPSGNVYQLTGNLGFGGGSSWASHDEGVDSAYDHGDLYGSVYQLRVGGDWGDPAGARCALAYSTVWNVDGNVGLRCVSDPL</sequence>
<accession>A0A194AFP2</accession>
<keyword evidence="3" id="KW-1185">Reference proteome</keyword>
<name>A0A194AFP2_9BACT</name>
<dbReference type="InterPro" id="IPR054114">
    <property type="entry name" value="Mtd_2nd"/>
</dbReference>
<dbReference type="Proteomes" id="UP000095200">
    <property type="component" value="Unassembled WGS sequence"/>
</dbReference>